<dbReference type="Gene3D" id="3.40.50.720">
    <property type="entry name" value="NAD(P)-binding Rossmann-like Domain"/>
    <property type="match status" value="1"/>
</dbReference>
<dbReference type="InterPro" id="IPR051911">
    <property type="entry name" value="SDR_oxidoreductase"/>
</dbReference>
<dbReference type="RefSeq" id="WP_072953239.1">
    <property type="nucleotide sequence ID" value="NZ_FQUT01000001.1"/>
</dbReference>
<dbReference type="InterPro" id="IPR020904">
    <property type="entry name" value="Sc_DH/Rdtase_CS"/>
</dbReference>
<gene>
    <name evidence="4" type="ORF">SAMN05443633_101735</name>
</gene>
<dbReference type="SUPFAM" id="SSF51735">
    <property type="entry name" value="NAD(P)-binding Rossmann-fold domains"/>
    <property type="match status" value="1"/>
</dbReference>
<comment type="similarity">
    <text evidence="1 3">Belongs to the short-chain dehydrogenases/reductases (SDR) family.</text>
</comment>
<dbReference type="STRING" id="1416778.SAMN05443633_101735"/>
<keyword evidence="2" id="KW-0560">Oxidoreductase</keyword>
<dbReference type="GO" id="GO:0016491">
    <property type="term" value="F:oxidoreductase activity"/>
    <property type="evidence" value="ECO:0007669"/>
    <property type="project" value="UniProtKB-KW"/>
</dbReference>
<dbReference type="PANTHER" id="PTHR43976">
    <property type="entry name" value="SHORT CHAIN DEHYDROGENASE"/>
    <property type="match status" value="1"/>
</dbReference>
<evidence type="ECO:0000313" key="5">
    <source>
        <dbReference type="Proteomes" id="UP000184518"/>
    </source>
</evidence>
<dbReference type="InterPro" id="IPR002347">
    <property type="entry name" value="SDR_fam"/>
</dbReference>
<dbReference type="OrthoDB" id="1235794at2"/>
<sequence length="267" mass="29330">MKNTVLITGASSGLGKASAKLFQQNGWNVIAAMRSPENEKELNLLANILLVKLDVTNPQQIQEAITKGTEIFGSIDVLLNSAGYGLMGVFESSSPEQIQKQFEVNVFGLMNVTKAVLPIMRTQKKGTIINISSFGGVTAGPFASLYNSSKFAVEGFSEALHFEVSPFGIDVKIVEPGSIATNFRSGIEMIQNTIEEYNTELAAFIPKFTKRTEHLPKASAEEVAETVFKAATDQLSKLRYVIGEDAQYYIDLKNKNSEEDFLRLMQN</sequence>
<evidence type="ECO:0000256" key="1">
    <source>
        <dbReference type="ARBA" id="ARBA00006484"/>
    </source>
</evidence>
<dbReference type="AlphaFoldDB" id="A0A1M4VCG7"/>
<dbReference type="PRINTS" id="PR00080">
    <property type="entry name" value="SDRFAMILY"/>
</dbReference>
<dbReference type="InterPro" id="IPR036291">
    <property type="entry name" value="NAD(P)-bd_dom_sf"/>
</dbReference>
<evidence type="ECO:0000313" key="4">
    <source>
        <dbReference type="EMBL" id="SHE66646.1"/>
    </source>
</evidence>
<evidence type="ECO:0000256" key="2">
    <source>
        <dbReference type="ARBA" id="ARBA00023002"/>
    </source>
</evidence>
<dbReference type="PRINTS" id="PR00081">
    <property type="entry name" value="GDHRDH"/>
</dbReference>
<evidence type="ECO:0000256" key="3">
    <source>
        <dbReference type="RuleBase" id="RU000363"/>
    </source>
</evidence>
<dbReference type="PROSITE" id="PS00061">
    <property type="entry name" value="ADH_SHORT"/>
    <property type="match status" value="1"/>
</dbReference>
<keyword evidence="5" id="KW-1185">Reference proteome</keyword>
<dbReference type="CDD" id="cd05374">
    <property type="entry name" value="17beta-HSD-like_SDR_c"/>
    <property type="match status" value="1"/>
</dbReference>
<name>A0A1M4VCG7_9FLAO</name>
<protein>
    <submittedName>
        <fullName evidence="4">NADP-dependent 3-hydroxy acid dehydrogenase YdfG</fullName>
    </submittedName>
</protein>
<reference evidence="5" key="1">
    <citation type="submission" date="2016-11" db="EMBL/GenBank/DDBJ databases">
        <authorList>
            <person name="Varghese N."/>
            <person name="Submissions S."/>
        </authorList>
    </citation>
    <scope>NUCLEOTIDE SEQUENCE [LARGE SCALE GENOMIC DNA]</scope>
    <source>
        <strain evidence="5">DSM 27619</strain>
    </source>
</reference>
<accession>A0A1M4VCG7</accession>
<organism evidence="4 5">
    <name type="scientific">Chryseobacterium arachidis</name>
    <dbReference type="NCBI Taxonomy" id="1416778"/>
    <lineage>
        <taxon>Bacteria</taxon>
        <taxon>Pseudomonadati</taxon>
        <taxon>Bacteroidota</taxon>
        <taxon>Flavobacteriia</taxon>
        <taxon>Flavobacteriales</taxon>
        <taxon>Weeksellaceae</taxon>
        <taxon>Chryseobacterium group</taxon>
        <taxon>Chryseobacterium</taxon>
    </lineage>
</organism>
<dbReference type="EMBL" id="FQUT01000001">
    <property type="protein sequence ID" value="SHE66646.1"/>
    <property type="molecule type" value="Genomic_DNA"/>
</dbReference>
<proteinExistence type="inferred from homology"/>
<dbReference type="PANTHER" id="PTHR43976:SF16">
    <property type="entry name" value="SHORT-CHAIN DEHYDROGENASE_REDUCTASE FAMILY PROTEIN"/>
    <property type="match status" value="1"/>
</dbReference>
<dbReference type="Proteomes" id="UP000184518">
    <property type="component" value="Unassembled WGS sequence"/>
</dbReference>
<dbReference type="Pfam" id="PF00106">
    <property type="entry name" value="adh_short"/>
    <property type="match status" value="1"/>
</dbReference>